<evidence type="ECO:0000256" key="1">
    <source>
        <dbReference type="SAM" id="Phobius"/>
    </source>
</evidence>
<protein>
    <submittedName>
        <fullName evidence="2">Uncharacterized protein</fullName>
    </submittedName>
</protein>
<proteinExistence type="predicted"/>
<evidence type="ECO:0000313" key="3">
    <source>
        <dbReference type="Proteomes" id="UP000002282"/>
    </source>
</evidence>
<organism evidence="2 3">
    <name type="scientific">Drosophila yakuba</name>
    <name type="common">Fruit fly</name>
    <dbReference type="NCBI Taxonomy" id="7245"/>
    <lineage>
        <taxon>Eukaryota</taxon>
        <taxon>Metazoa</taxon>
        <taxon>Ecdysozoa</taxon>
        <taxon>Arthropoda</taxon>
        <taxon>Hexapoda</taxon>
        <taxon>Insecta</taxon>
        <taxon>Pterygota</taxon>
        <taxon>Neoptera</taxon>
        <taxon>Endopterygota</taxon>
        <taxon>Diptera</taxon>
        <taxon>Brachycera</taxon>
        <taxon>Muscomorpha</taxon>
        <taxon>Ephydroidea</taxon>
        <taxon>Drosophilidae</taxon>
        <taxon>Drosophila</taxon>
        <taxon>Sophophora</taxon>
    </lineage>
</organism>
<reference evidence="2 3" key="1">
    <citation type="journal article" date="2007" name="Nature">
        <title>Evolution of genes and genomes on the Drosophila phylogeny.</title>
        <authorList>
            <consortium name="Drosophila 12 Genomes Consortium"/>
            <person name="Clark A.G."/>
            <person name="Eisen M.B."/>
            <person name="Smith D.R."/>
            <person name="Bergman C.M."/>
            <person name="Oliver B."/>
            <person name="Markow T.A."/>
            <person name="Kaufman T.C."/>
            <person name="Kellis M."/>
            <person name="Gelbart W."/>
            <person name="Iyer V.N."/>
            <person name="Pollard D.A."/>
            <person name="Sackton T.B."/>
            <person name="Larracuente A.M."/>
            <person name="Singh N.D."/>
            <person name="Abad J.P."/>
            <person name="Abt D.N."/>
            <person name="Adryan B."/>
            <person name="Aguade M."/>
            <person name="Akashi H."/>
            <person name="Anderson W.W."/>
            <person name="Aquadro C.F."/>
            <person name="Ardell D.H."/>
            <person name="Arguello R."/>
            <person name="Artieri C.G."/>
            <person name="Barbash D.A."/>
            <person name="Barker D."/>
            <person name="Barsanti P."/>
            <person name="Batterham P."/>
            <person name="Batzoglou S."/>
            <person name="Begun D."/>
            <person name="Bhutkar A."/>
            <person name="Blanco E."/>
            <person name="Bosak S.A."/>
            <person name="Bradley R.K."/>
            <person name="Brand A.D."/>
            <person name="Brent M.R."/>
            <person name="Brooks A.N."/>
            <person name="Brown R.H."/>
            <person name="Butlin R.K."/>
            <person name="Caggese C."/>
            <person name="Calvi B.R."/>
            <person name="Bernardo de Carvalho A."/>
            <person name="Caspi A."/>
            <person name="Castrezana S."/>
            <person name="Celniker S.E."/>
            <person name="Chang J.L."/>
            <person name="Chapple C."/>
            <person name="Chatterji S."/>
            <person name="Chinwalla A."/>
            <person name="Civetta A."/>
            <person name="Clifton S.W."/>
            <person name="Comeron J.M."/>
            <person name="Costello J.C."/>
            <person name="Coyne J.A."/>
            <person name="Daub J."/>
            <person name="David R.G."/>
            <person name="Delcher A.L."/>
            <person name="Delehaunty K."/>
            <person name="Do C.B."/>
            <person name="Ebling H."/>
            <person name="Edwards K."/>
            <person name="Eickbush T."/>
            <person name="Evans J.D."/>
            <person name="Filipski A."/>
            <person name="Findeiss S."/>
            <person name="Freyhult E."/>
            <person name="Fulton L."/>
            <person name="Fulton R."/>
            <person name="Garcia A.C."/>
            <person name="Gardiner A."/>
            <person name="Garfield D.A."/>
            <person name="Garvin B.E."/>
            <person name="Gibson G."/>
            <person name="Gilbert D."/>
            <person name="Gnerre S."/>
            <person name="Godfrey J."/>
            <person name="Good R."/>
            <person name="Gotea V."/>
            <person name="Gravely B."/>
            <person name="Greenberg A.J."/>
            <person name="Griffiths-Jones S."/>
            <person name="Gross S."/>
            <person name="Guigo R."/>
            <person name="Gustafson E.A."/>
            <person name="Haerty W."/>
            <person name="Hahn M.W."/>
            <person name="Halligan D.L."/>
            <person name="Halpern A.L."/>
            <person name="Halter G.M."/>
            <person name="Han M.V."/>
            <person name="Heger A."/>
            <person name="Hillier L."/>
            <person name="Hinrichs A.S."/>
            <person name="Holmes I."/>
            <person name="Hoskins R.A."/>
            <person name="Hubisz M.J."/>
            <person name="Hultmark D."/>
            <person name="Huntley M.A."/>
            <person name="Jaffe D.B."/>
            <person name="Jagadeeshan S."/>
            <person name="Jeck W.R."/>
            <person name="Johnson J."/>
            <person name="Jones C.D."/>
            <person name="Jordan W.C."/>
            <person name="Karpen G.H."/>
            <person name="Kataoka E."/>
            <person name="Keightley P.D."/>
            <person name="Kheradpour P."/>
            <person name="Kirkness E.F."/>
            <person name="Koerich L.B."/>
            <person name="Kristiansen K."/>
            <person name="Kudrna D."/>
            <person name="Kulathinal R.J."/>
            <person name="Kumar S."/>
            <person name="Kwok R."/>
            <person name="Lander E."/>
            <person name="Langley C.H."/>
            <person name="Lapoint R."/>
            <person name="Lazzaro B.P."/>
            <person name="Lee S.J."/>
            <person name="Levesque L."/>
            <person name="Li R."/>
            <person name="Lin C.F."/>
            <person name="Lin M.F."/>
            <person name="Lindblad-Toh K."/>
            <person name="Llopart A."/>
            <person name="Long M."/>
            <person name="Low L."/>
            <person name="Lozovsky E."/>
            <person name="Lu J."/>
            <person name="Luo M."/>
            <person name="Machado C.A."/>
            <person name="Makalowski W."/>
            <person name="Marzo M."/>
            <person name="Matsuda M."/>
            <person name="Matzkin L."/>
            <person name="McAllister B."/>
            <person name="McBride C.S."/>
            <person name="McKernan B."/>
            <person name="McKernan K."/>
            <person name="Mendez-Lago M."/>
            <person name="Minx P."/>
            <person name="Mollenhauer M.U."/>
            <person name="Montooth K."/>
            <person name="Mount S.M."/>
            <person name="Mu X."/>
            <person name="Myers E."/>
            <person name="Negre B."/>
            <person name="Newfeld S."/>
            <person name="Nielsen R."/>
            <person name="Noor M.A."/>
            <person name="O'Grady P."/>
            <person name="Pachter L."/>
            <person name="Papaceit M."/>
            <person name="Parisi M.J."/>
            <person name="Parisi M."/>
            <person name="Parts L."/>
            <person name="Pedersen J.S."/>
            <person name="Pesole G."/>
            <person name="Phillippy A.M."/>
            <person name="Ponting C.P."/>
            <person name="Pop M."/>
            <person name="Porcelli D."/>
            <person name="Powell J.R."/>
            <person name="Prohaska S."/>
            <person name="Pruitt K."/>
            <person name="Puig M."/>
            <person name="Quesneville H."/>
            <person name="Ram K.R."/>
            <person name="Rand D."/>
            <person name="Rasmussen M.D."/>
            <person name="Reed L.K."/>
            <person name="Reenan R."/>
            <person name="Reily A."/>
            <person name="Remington K.A."/>
            <person name="Rieger T.T."/>
            <person name="Ritchie M.G."/>
            <person name="Robin C."/>
            <person name="Rogers Y.H."/>
            <person name="Rohde C."/>
            <person name="Rozas J."/>
            <person name="Rubenfield M.J."/>
            <person name="Ruiz A."/>
            <person name="Russo S."/>
            <person name="Salzberg S.L."/>
            <person name="Sanchez-Gracia A."/>
            <person name="Saranga D.J."/>
            <person name="Sato H."/>
            <person name="Schaeffer S.W."/>
            <person name="Schatz M.C."/>
            <person name="Schlenke T."/>
            <person name="Schwartz R."/>
            <person name="Segarra C."/>
            <person name="Singh R.S."/>
            <person name="Sirot L."/>
            <person name="Sirota M."/>
            <person name="Sisneros N.B."/>
            <person name="Smith C.D."/>
            <person name="Smith T.F."/>
            <person name="Spieth J."/>
            <person name="Stage D.E."/>
            <person name="Stark A."/>
            <person name="Stephan W."/>
            <person name="Strausberg R.L."/>
            <person name="Strempel S."/>
            <person name="Sturgill D."/>
            <person name="Sutton G."/>
            <person name="Sutton G.G."/>
            <person name="Tao W."/>
            <person name="Teichmann S."/>
            <person name="Tobari Y.N."/>
            <person name="Tomimura Y."/>
            <person name="Tsolas J.M."/>
            <person name="Valente V.L."/>
            <person name="Venter E."/>
            <person name="Venter J.C."/>
            <person name="Vicario S."/>
            <person name="Vieira F.G."/>
            <person name="Vilella A.J."/>
            <person name="Villasante A."/>
            <person name="Walenz B."/>
            <person name="Wang J."/>
            <person name="Wasserman M."/>
            <person name="Watts T."/>
            <person name="Wilson D."/>
            <person name="Wilson R.K."/>
            <person name="Wing R.A."/>
            <person name="Wolfner M.F."/>
            <person name="Wong A."/>
            <person name="Wong G.K."/>
            <person name="Wu C.I."/>
            <person name="Wu G."/>
            <person name="Yamamoto D."/>
            <person name="Yang H.P."/>
            <person name="Yang S.P."/>
            <person name="Yorke J.A."/>
            <person name="Yoshida K."/>
            <person name="Zdobnov E."/>
            <person name="Zhang P."/>
            <person name="Zhang Y."/>
            <person name="Zimin A.V."/>
            <person name="Baldwin J."/>
            <person name="Abdouelleil A."/>
            <person name="Abdulkadir J."/>
            <person name="Abebe A."/>
            <person name="Abera B."/>
            <person name="Abreu J."/>
            <person name="Acer S.C."/>
            <person name="Aftuck L."/>
            <person name="Alexander A."/>
            <person name="An P."/>
            <person name="Anderson E."/>
            <person name="Anderson S."/>
            <person name="Arachi H."/>
            <person name="Azer M."/>
            <person name="Bachantsang P."/>
            <person name="Barry A."/>
            <person name="Bayul T."/>
            <person name="Berlin A."/>
            <person name="Bessette D."/>
            <person name="Bloom T."/>
            <person name="Blye J."/>
            <person name="Boguslavskiy L."/>
            <person name="Bonnet C."/>
            <person name="Boukhgalter B."/>
            <person name="Bourzgui I."/>
            <person name="Brown A."/>
            <person name="Cahill P."/>
            <person name="Channer S."/>
            <person name="Cheshatsang Y."/>
            <person name="Chuda L."/>
            <person name="Citroen M."/>
            <person name="Collymore A."/>
            <person name="Cooke P."/>
            <person name="Costello M."/>
            <person name="D'Aco K."/>
            <person name="Daza R."/>
            <person name="De Haan G."/>
            <person name="DeGray S."/>
            <person name="DeMaso C."/>
            <person name="Dhargay N."/>
            <person name="Dooley K."/>
            <person name="Dooley E."/>
            <person name="Doricent M."/>
            <person name="Dorje P."/>
            <person name="Dorjee K."/>
            <person name="Dupes A."/>
            <person name="Elong R."/>
            <person name="Falk J."/>
            <person name="Farina A."/>
            <person name="Faro S."/>
            <person name="Ferguson D."/>
            <person name="Fisher S."/>
            <person name="Foley C.D."/>
            <person name="Franke A."/>
            <person name="Friedrich D."/>
            <person name="Gadbois L."/>
            <person name="Gearin G."/>
            <person name="Gearin C.R."/>
            <person name="Giannoukos G."/>
            <person name="Goode T."/>
            <person name="Graham J."/>
            <person name="Grandbois E."/>
            <person name="Grewal S."/>
            <person name="Gyaltsen K."/>
            <person name="Hafez N."/>
            <person name="Hagos B."/>
            <person name="Hall J."/>
            <person name="Henson C."/>
            <person name="Hollinger A."/>
            <person name="Honan T."/>
            <person name="Huard M.D."/>
            <person name="Hughes L."/>
            <person name="Hurhula B."/>
            <person name="Husby M.E."/>
            <person name="Kamat A."/>
            <person name="Kanga B."/>
            <person name="Kashin S."/>
            <person name="Khazanovich D."/>
            <person name="Kisner P."/>
            <person name="Lance K."/>
            <person name="Lara M."/>
            <person name="Lee W."/>
            <person name="Lennon N."/>
            <person name="Letendre F."/>
            <person name="LeVine R."/>
            <person name="Lipovsky A."/>
            <person name="Liu X."/>
            <person name="Liu J."/>
            <person name="Liu S."/>
            <person name="Lokyitsang T."/>
            <person name="Lokyitsang Y."/>
            <person name="Lubonja R."/>
            <person name="Lui A."/>
            <person name="MacDonald P."/>
            <person name="Magnisalis V."/>
            <person name="Maru K."/>
            <person name="Matthews C."/>
            <person name="McCusker W."/>
            <person name="McDonough S."/>
            <person name="Mehta T."/>
            <person name="Meldrim J."/>
            <person name="Meneus L."/>
            <person name="Mihai O."/>
            <person name="Mihalev A."/>
            <person name="Mihova T."/>
            <person name="Mittelman R."/>
            <person name="Mlenga V."/>
            <person name="Montmayeur A."/>
            <person name="Mulrain L."/>
            <person name="Navidi A."/>
            <person name="Naylor J."/>
            <person name="Negash T."/>
            <person name="Nguyen T."/>
            <person name="Nguyen N."/>
            <person name="Nicol R."/>
            <person name="Norbu C."/>
            <person name="Norbu N."/>
            <person name="Novod N."/>
            <person name="O'Neill B."/>
            <person name="Osman S."/>
            <person name="Markiewicz E."/>
            <person name="Oyono O.L."/>
            <person name="Patti C."/>
            <person name="Phunkhang P."/>
            <person name="Pierre F."/>
            <person name="Priest M."/>
            <person name="Raghuraman S."/>
            <person name="Rege F."/>
            <person name="Reyes R."/>
            <person name="Rise C."/>
            <person name="Rogov P."/>
            <person name="Ross K."/>
            <person name="Ryan E."/>
            <person name="Settipalli S."/>
            <person name="Shea T."/>
            <person name="Sherpa N."/>
            <person name="Shi L."/>
            <person name="Shih D."/>
            <person name="Sparrow T."/>
            <person name="Spaulding J."/>
            <person name="Stalker J."/>
            <person name="Stange-Thomann N."/>
            <person name="Stavropoulos S."/>
            <person name="Stone C."/>
            <person name="Strader C."/>
            <person name="Tesfaye S."/>
            <person name="Thomson T."/>
            <person name="Thoulutsang Y."/>
            <person name="Thoulutsang D."/>
            <person name="Topham K."/>
            <person name="Topping I."/>
            <person name="Tsamla T."/>
            <person name="Vassiliev H."/>
            <person name="Vo A."/>
            <person name="Wangchuk T."/>
            <person name="Wangdi T."/>
            <person name="Weiand M."/>
            <person name="Wilkinson J."/>
            <person name="Wilson A."/>
            <person name="Yadav S."/>
            <person name="Young G."/>
            <person name="Yu Q."/>
            <person name="Zembek L."/>
            <person name="Zhong D."/>
            <person name="Zimmer A."/>
            <person name="Zwirko Z."/>
            <person name="Jaffe D.B."/>
            <person name="Alvarez P."/>
            <person name="Brockman W."/>
            <person name="Butler J."/>
            <person name="Chin C."/>
            <person name="Gnerre S."/>
            <person name="Grabherr M."/>
            <person name="Kleber M."/>
            <person name="Mauceli E."/>
            <person name="MacCallum I."/>
        </authorList>
    </citation>
    <scope>NUCLEOTIDE SEQUENCE [LARGE SCALE GENOMIC DNA]</scope>
    <source>
        <strain evidence="3">Tai18E2 / Tucson 14021-0261.01</strain>
    </source>
</reference>
<dbReference type="Proteomes" id="UP000002282">
    <property type="component" value="Unassembled WGS sequence"/>
</dbReference>
<sequence>MALAVPLYLYLNSVNEVVKQRLMDYILVGGALIGIPMLYSLGDLSKGRPNFYYI</sequence>
<evidence type="ECO:0000313" key="2">
    <source>
        <dbReference type="EMBL" id="KRK05419.1"/>
    </source>
</evidence>
<dbReference type="OrthoDB" id="7845793at2759"/>
<dbReference type="AlphaFoldDB" id="A0A0R1E883"/>
<accession>A0A0R1E883</accession>
<keyword evidence="1" id="KW-1133">Transmembrane helix</keyword>
<name>A0A0R1E883_DROYA</name>
<keyword evidence="1" id="KW-0472">Membrane</keyword>
<reference evidence="2 3" key="2">
    <citation type="journal article" date="2007" name="PLoS Biol.">
        <title>Principles of genome evolution in the Drosophila melanogaster species group.</title>
        <authorList>
            <person name="Ranz J.M."/>
            <person name="Maurin D."/>
            <person name="Chan Y.S."/>
            <person name="von Grotthuss M."/>
            <person name="Hillier L.W."/>
            <person name="Roote J."/>
            <person name="Ashburner M."/>
            <person name="Bergman C.M."/>
        </authorList>
    </citation>
    <scope>NUCLEOTIDE SEQUENCE [LARGE SCALE GENOMIC DNA]</scope>
    <source>
        <strain evidence="3">Tai18E2 / Tucson 14021-0261.01</strain>
    </source>
</reference>
<dbReference type="EMBL" id="CH892029">
    <property type="protein sequence ID" value="KRK05419.1"/>
    <property type="molecule type" value="Genomic_DNA"/>
</dbReference>
<keyword evidence="1" id="KW-0812">Transmembrane</keyword>
<keyword evidence="3" id="KW-1185">Reference proteome</keyword>
<dbReference type="KEGG" id="dya:Dyak_GE27510"/>
<feature type="transmembrane region" description="Helical" evidence="1">
    <location>
        <begin position="22"/>
        <end position="41"/>
    </location>
</feature>
<gene>
    <name evidence="2" type="primary">Dyak\GE27510</name>
    <name evidence="2" type="synonym">GE27510</name>
    <name evidence="2" type="ORF">Dyak_GE27510</name>
</gene>